<dbReference type="Pfam" id="PF18962">
    <property type="entry name" value="Por_Secre_tail"/>
    <property type="match status" value="1"/>
</dbReference>
<feature type="domain" description="PA14" evidence="3">
    <location>
        <begin position="661"/>
        <end position="799"/>
    </location>
</feature>
<proteinExistence type="predicted"/>
<evidence type="ECO:0000259" key="3">
    <source>
        <dbReference type="PROSITE" id="PS51820"/>
    </source>
</evidence>
<keyword evidence="5" id="KW-1185">Reference proteome</keyword>
<protein>
    <submittedName>
        <fullName evidence="4">Putative secreted protein (Por secretion system target)</fullName>
    </submittedName>
</protein>
<evidence type="ECO:0000256" key="1">
    <source>
        <dbReference type="ARBA" id="ARBA00022729"/>
    </source>
</evidence>
<dbReference type="Gene3D" id="3.90.182.10">
    <property type="entry name" value="Toxin - Anthrax Protective Antigen,domain 1"/>
    <property type="match status" value="1"/>
</dbReference>
<dbReference type="Pfam" id="PF07691">
    <property type="entry name" value="PA14"/>
    <property type="match status" value="1"/>
</dbReference>
<dbReference type="Gene3D" id="2.60.120.260">
    <property type="entry name" value="Galactose-binding domain-like"/>
    <property type="match status" value="1"/>
</dbReference>
<gene>
    <name evidence="4" type="ORF">EV196_102443</name>
</gene>
<dbReference type="AlphaFoldDB" id="A0A4R1RPL3"/>
<dbReference type="InterPro" id="IPR026444">
    <property type="entry name" value="Secre_tail"/>
</dbReference>
<evidence type="ECO:0000313" key="4">
    <source>
        <dbReference type="EMBL" id="TCL67880.1"/>
    </source>
</evidence>
<dbReference type="InterPro" id="IPR005084">
    <property type="entry name" value="CBM6"/>
</dbReference>
<dbReference type="GO" id="GO:0030246">
    <property type="term" value="F:carbohydrate binding"/>
    <property type="evidence" value="ECO:0007669"/>
    <property type="project" value="InterPro"/>
</dbReference>
<dbReference type="Proteomes" id="UP000295455">
    <property type="component" value="Unassembled WGS sequence"/>
</dbReference>
<dbReference type="SMART" id="SM00606">
    <property type="entry name" value="CBD_IV"/>
    <property type="match status" value="1"/>
</dbReference>
<dbReference type="Gene3D" id="1.50.10.100">
    <property type="entry name" value="Chondroitin AC/alginate lyase"/>
    <property type="match status" value="1"/>
</dbReference>
<dbReference type="SUPFAM" id="SSF49785">
    <property type="entry name" value="Galactose-binding domain-like"/>
    <property type="match status" value="1"/>
</dbReference>
<dbReference type="InterPro" id="IPR037524">
    <property type="entry name" value="PA14/GLEYA"/>
</dbReference>
<dbReference type="SMART" id="SM00758">
    <property type="entry name" value="PA14"/>
    <property type="match status" value="1"/>
</dbReference>
<dbReference type="InterPro" id="IPR011658">
    <property type="entry name" value="PA14_dom"/>
</dbReference>
<dbReference type="InterPro" id="IPR006584">
    <property type="entry name" value="Cellulose-bd_IV"/>
</dbReference>
<dbReference type="InterPro" id="IPR008979">
    <property type="entry name" value="Galactose-bd-like_sf"/>
</dbReference>
<evidence type="ECO:0000259" key="2">
    <source>
        <dbReference type="PROSITE" id="PS51175"/>
    </source>
</evidence>
<dbReference type="InterPro" id="IPR008929">
    <property type="entry name" value="Chondroitin_lyas"/>
</dbReference>
<dbReference type="RefSeq" id="WP_132215980.1">
    <property type="nucleotide sequence ID" value="NZ_OX156936.1"/>
</dbReference>
<dbReference type="OrthoDB" id="222550at2"/>
<evidence type="ECO:0000313" key="5">
    <source>
        <dbReference type="Proteomes" id="UP000295455"/>
    </source>
</evidence>
<dbReference type="PROSITE" id="PS51175">
    <property type="entry name" value="CBM6"/>
    <property type="match status" value="1"/>
</dbReference>
<dbReference type="EMBL" id="SLUP01000002">
    <property type="protein sequence ID" value="TCL67880.1"/>
    <property type="molecule type" value="Genomic_DNA"/>
</dbReference>
<keyword evidence="1" id="KW-0732">Signal</keyword>
<name>A0A4R1RPL3_9FLAO</name>
<dbReference type="PROSITE" id="PS51820">
    <property type="entry name" value="PA14"/>
    <property type="match status" value="1"/>
</dbReference>
<dbReference type="SUPFAM" id="SSF56988">
    <property type="entry name" value="Anthrax protective antigen"/>
    <property type="match status" value="1"/>
</dbReference>
<organism evidence="4 5">
    <name type="scientific">Mariniflexile fucanivorans</name>
    <dbReference type="NCBI Taxonomy" id="264023"/>
    <lineage>
        <taxon>Bacteria</taxon>
        <taxon>Pseudomonadati</taxon>
        <taxon>Bacteroidota</taxon>
        <taxon>Flavobacteriia</taxon>
        <taxon>Flavobacteriales</taxon>
        <taxon>Flavobacteriaceae</taxon>
        <taxon>Mariniflexile</taxon>
    </lineage>
</organism>
<accession>A0A4R1RPL3</accession>
<dbReference type="NCBIfam" id="TIGR04183">
    <property type="entry name" value="Por_Secre_tail"/>
    <property type="match status" value="1"/>
</dbReference>
<dbReference type="SUPFAM" id="SSF48230">
    <property type="entry name" value="Chondroitin AC/alginate lyase"/>
    <property type="match status" value="1"/>
</dbReference>
<dbReference type="Pfam" id="PF03422">
    <property type="entry name" value="CBM_6"/>
    <property type="match status" value="1"/>
</dbReference>
<reference evidence="4 5" key="1">
    <citation type="submission" date="2019-03" db="EMBL/GenBank/DDBJ databases">
        <title>Genomic Encyclopedia of Type Strains, Phase IV (KMG-IV): sequencing the most valuable type-strain genomes for metagenomic binning, comparative biology and taxonomic classification.</title>
        <authorList>
            <person name="Goeker M."/>
        </authorList>
    </citation>
    <scope>NUCLEOTIDE SEQUENCE [LARGE SCALE GENOMIC DNA]</scope>
    <source>
        <strain evidence="4 5">DSM 18792</strain>
    </source>
</reference>
<sequence>MEKNITNYFTKNIHNKRKIFLFGFFLFTMIGSIQAQFVHPGIHHKKSDLERAKYAIKAGLEPWSSSFARLQADPPSSYDYVVQGNSSLTEISREPAINKGVYESDMIAAYQNALMYWYTDDQRHADKAIEILNTWSNLTRVGGTPLNVGLYIAPLVNAAELIKHSNAGWDQADMQKFSDMLVYPGYSNTTIPQTDIDAGNHTFYWGVYNGDPSRAGNQELAAFKGMIAIGIFLDNEIIYDRAVRYVSGQTHRTDDFPYESGPKTSTTIISENDYRINYNWTQQFTTPDYGYDGVITNYIYENGQSQESARDQVHALYGVSLTAQIAEIAWNQGDDLYSLADNRILLGLEYGARYNLSYLQTYPDQSTPWEPVNPDDFYQRYSRTARTFNKQICPFYDTDNTRLSRGENIGRPYWEQPLQHYKYRMNLDASEYVWTQRTRDYNITTTGAYEVESDSPTDSPGWGALNYGRVEGCPGDPINGFDSNSVPIYEMNVVPMKIEVENFDYFVTDGQDKTYHDVSSNNQGGVYRTDESVDVKVCSEGGYCITNIEDQEWLNYTVNVPANGTYDISIRYASANGNGNIKFNMGGVDVTADVTVPFGSPNSTGLTDWKDFTVATNVTLTKGVQALKVMFSGASNSFELNNISLNINTLACVSPVTTITNFREAVNYKYYEGVWTALPDFALETPIKTGEISAINLTEATSSNNYGFVFEGYIHAPTAGNYTFYTNSDDGSRITIDGLTILDNDGLKTNAQEESVTICLDEGYYELKVEYFTASSAISLLEVMYEGPGIAKTTLPMYLQKPLEPGEFEFLFETVGDTEGWSNGSVADGVFTFTYGSSTKRFDLIDPPSSVSLNKANFPYLAIQFTATPSVRRYMFLETTSSGGTKVGAWYKNKANPEPDPDLDPVNVFYYNMAGANFTTTELEDGQINRLLFNCSDDTGATTVGVAWIKTFASVQAIKDYAAAHPLSVDALKHDVVTIYPNPVKGSFTITKSLGADVEIYNVVGKLLAKTKIENNEQQIDISNFVSGIYFVRIKNNGIITTKKIIKE</sequence>
<dbReference type="CDD" id="cd04080">
    <property type="entry name" value="CBM6_cellulase-like"/>
    <property type="match status" value="1"/>
</dbReference>
<feature type="domain" description="CBM6" evidence="2">
    <location>
        <begin position="513"/>
        <end position="646"/>
    </location>
</feature>
<comment type="caution">
    <text evidence="4">The sequence shown here is derived from an EMBL/GenBank/DDBJ whole genome shotgun (WGS) entry which is preliminary data.</text>
</comment>